<evidence type="ECO:0000313" key="2">
    <source>
        <dbReference type="EMBL" id="QJQ10509.1"/>
    </source>
</evidence>
<sequence>MRKVLYRKRVSVLKGVQMAFRAFAVVGLCSAMFQPALAGDDKNRVFVAKRWYTESYVREYIEKNHPSIFRDIFSKQMSYNFAADGPPPGMEAYNYYAKPKSIREGDSLRWKAAGSGRSLEAELDKLCVLEVSGALAKLKGWIRNTVRMREVKPQKGDLDHVIVAGVRSGRLSRAPLNLDQSNKNSISPIPPEGPGRLLCNLYTTRKSNEVIYQASVALTAEGFYYGPGR</sequence>
<name>A0AAP9MZS8_PSEPU</name>
<evidence type="ECO:0000313" key="3">
    <source>
        <dbReference type="Proteomes" id="UP000076857"/>
    </source>
</evidence>
<evidence type="ECO:0000256" key="1">
    <source>
        <dbReference type="SAM" id="SignalP"/>
    </source>
</evidence>
<feature type="signal peptide" evidence="1">
    <location>
        <begin position="1"/>
        <end position="38"/>
    </location>
</feature>
<accession>A0AAP9MZS8</accession>
<gene>
    <name evidence="2" type="ORF">A3L25_014215</name>
</gene>
<reference evidence="2 3" key="1">
    <citation type="submission" date="2016-04" db="EMBL/GenBank/DDBJ databases">
        <authorList>
            <person name="Qiu J."/>
        </authorList>
    </citation>
    <scope>NUCLEOTIDE SEQUENCE [LARGE SCALE GENOMIC DNA]</scope>
    <source>
        <strain evidence="2 3">JQ581</strain>
    </source>
</reference>
<dbReference type="EMBL" id="CP050951">
    <property type="protein sequence ID" value="QJQ10509.1"/>
    <property type="molecule type" value="Genomic_DNA"/>
</dbReference>
<dbReference type="AlphaFoldDB" id="A0AAP9MZS8"/>
<keyword evidence="1" id="KW-0732">Signal</keyword>
<reference evidence="2 3" key="2">
    <citation type="submission" date="2020-04" db="EMBL/GenBank/DDBJ databases">
        <title>Complete genome sequence of Pseudomonas putida strain JQ581.</title>
        <authorList>
            <person name="Mu Y."/>
        </authorList>
    </citation>
    <scope>NUCLEOTIDE SEQUENCE [LARGE SCALE GENOMIC DNA]</scope>
    <source>
        <strain evidence="2 3">JQ581</strain>
    </source>
</reference>
<proteinExistence type="predicted"/>
<organism evidence="2 3">
    <name type="scientific">Pseudomonas putida</name>
    <name type="common">Arthrobacter siderocapsulatus</name>
    <dbReference type="NCBI Taxonomy" id="303"/>
    <lineage>
        <taxon>Bacteria</taxon>
        <taxon>Pseudomonadati</taxon>
        <taxon>Pseudomonadota</taxon>
        <taxon>Gammaproteobacteria</taxon>
        <taxon>Pseudomonadales</taxon>
        <taxon>Pseudomonadaceae</taxon>
        <taxon>Pseudomonas</taxon>
    </lineage>
</organism>
<protein>
    <submittedName>
        <fullName evidence="2">Uncharacterized protein</fullName>
    </submittedName>
</protein>
<feature type="chain" id="PRO_5042887596" evidence="1">
    <location>
        <begin position="39"/>
        <end position="229"/>
    </location>
</feature>
<dbReference type="Proteomes" id="UP000076857">
    <property type="component" value="Chromosome"/>
</dbReference>
<dbReference type="RefSeq" id="WP_063423528.1">
    <property type="nucleotide sequence ID" value="NZ_CP050951.1"/>
</dbReference>